<evidence type="ECO:0000256" key="9">
    <source>
        <dbReference type="SAM" id="MobiDB-lite"/>
    </source>
</evidence>
<feature type="region of interest" description="Disordered" evidence="9">
    <location>
        <begin position="925"/>
        <end position="1005"/>
    </location>
</feature>
<dbReference type="InterPro" id="IPR021109">
    <property type="entry name" value="Peptidase_aspartic_dom_sf"/>
</dbReference>
<keyword evidence="12" id="KW-1185">Reference proteome</keyword>
<keyword evidence="7" id="KW-0695">RNA-directed DNA polymerase</keyword>
<dbReference type="EMBL" id="JANAWD010001347">
    <property type="protein sequence ID" value="KAJ3473550.1"/>
    <property type="molecule type" value="Genomic_DNA"/>
</dbReference>
<feature type="compositionally biased region" description="Basic and acidic residues" evidence="9">
    <location>
        <begin position="946"/>
        <end position="969"/>
    </location>
</feature>
<dbReference type="InterPro" id="IPR041373">
    <property type="entry name" value="RT_RNaseH"/>
</dbReference>
<evidence type="ECO:0000256" key="5">
    <source>
        <dbReference type="ARBA" id="ARBA00022759"/>
    </source>
</evidence>
<dbReference type="Pfam" id="PF00078">
    <property type="entry name" value="RVT_1"/>
    <property type="match status" value="1"/>
</dbReference>
<keyword evidence="6" id="KW-0378">Hydrolase</keyword>
<dbReference type="GO" id="GO:0003964">
    <property type="term" value="F:RNA-directed DNA polymerase activity"/>
    <property type="evidence" value="ECO:0007669"/>
    <property type="project" value="UniProtKB-KW"/>
</dbReference>
<dbReference type="Proteomes" id="UP001212997">
    <property type="component" value="Unassembled WGS sequence"/>
</dbReference>
<dbReference type="Pfam" id="PF17917">
    <property type="entry name" value="RT_RNaseH"/>
    <property type="match status" value="1"/>
</dbReference>
<dbReference type="SUPFAM" id="SSF56672">
    <property type="entry name" value="DNA/RNA polymerases"/>
    <property type="match status" value="1"/>
</dbReference>
<dbReference type="EC" id="2.7.7.49" evidence="1"/>
<dbReference type="PANTHER" id="PTHR37984">
    <property type="entry name" value="PROTEIN CBG26694"/>
    <property type="match status" value="1"/>
</dbReference>
<dbReference type="InterPro" id="IPR043128">
    <property type="entry name" value="Rev_trsase/Diguanyl_cyclase"/>
</dbReference>
<dbReference type="Gene3D" id="2.40.70.10">
    <property type="entry name" value="Acid Proteases"/>
    <property type="match status" value="1"/>
</dbReference>
<keyword evidence="8" id="KW-0175">Coiled coil</keyword>
<dbReference type="GO" id="GO:0004519">
    <property type="term" value="F:endonuclease activity"/>
    <property type="evidence" value="ECO:0007669"/>
    <property type="project" value="UniProtKB-KW"/>
</dbReference>
<dbReference type="InterPro" id="IPR000477">
    <property type="entry name" value="RT_dom"/>
</dbReference>
<dbReference type="PANTHER" id="PTHR37984:SF5">
    <property type="entry name" value="PROTEIN NYNRIN-LIKE"/>
    <property type="match status" value="1"/>
</dbReference>
<keyword evidence="5" id="KW-0255">Endonuclease</keyword>
<protein>
    <recommendedName>
        <fullName evidence="1">RNA-directed DNA polymerase</fullName>
        <ecNumber evidence="1">2.7.7.49</ecNumber>
    </recommendedName>
</protein>
<dbReference type="PROSITE" id="PS50878">
    <property type="entry name" value="RT_POL"/>
    <property type="match status" value="1"/>
</dbReference>
<dbReference type="Pfam" id="PF08284">
    <property type="entry name" value="RVP_2"/>
    <property type="match status" value="1"/>
</dbReference>
<evidence type="ECO:0000256" key="8">
    <source>
        <dbReference type="SAM" id="Coils"/>
    </source>
</evidence>
<evidence type="ECO:0000313" key="12">
    <source>
        <dbReference type="Proteomes" id="UP001212997"/>
    </source>
</evidence>
<evidence type="ECO:0000256" key="3">
    <source>
        <dbReference type="ARBA" id="ARBA00022695"/>
    </source>
</evidence>
<comment type="caution">
    <text evidence="11">The sequence shown here is derived from an EMBL/GenBank/DDBJ whole genome shotgun (WGS) entry which is preliminary data.</text>
</comment>
<feature type="coiled-coil region" evidence="8">
    <location>
        <begin position="378"/>
        <end position="409"/>
    </location>
</feature>
<evidence type="ECO:0000313" key="11">
    <source>
        <dbReference type="EMBL" id="KAJ3473550.1"/>
    </source>
</evidence>
<accession>A0AAD5URD6</accession>
<proteinExistence type="predicted"/>
<keyword evidence="2" id="KW-0808">Transferase</keyword>
<dbReference type="InterPro" id="IPR050951">
    <property type="entry name" value="Retrovirus_Pol_polyprotein"/>
</dbReference>
<dbReference type="CDD" id="cd09274">
    <property type="entry name" value="RNase_HI_RT_Ty3"/>
    <property type="match status" value="1"/>
</dbReference>
<feature type="compositionally biased region" description="Basic residues" evidence="9">
    <location>
        <begin position="927"/>
        <end position="937"/>
    </location>
</feature>
<evidence type="ECO:0000256" key="6">
    <source>
        <dbReference type="ARBA" id="ARBA00022801"/>
    </source>
</evidence>
<dbReference type="CDD" id="cd00303">
    <property type="entry name" value="retropepsin_like"/>
    <property type="match status" value="1"/>
</dbReference>
<organism evidence="11 12">
    <name type="scientific">Meripilus lineatus</name>
    <dbReference type="NCBI Taxonomy" id="2056292"/>
    <lineage>
        <taxon>Eukaryota</taxon>
        <taxon>Fungi</taxon>
        <taxon>Dikarya</taxon>
        <taxon>Basidiomycota</taxon>
        <taxon>Agaricomycotina</taxon>
        <taxon>Agaricomycetes</taxon>
        <taxon>Polyporales</taxon>
        <taxon>Meripilaceae</taxon>
        <taxon>Meripilus</taxon>
    </lineage>
</organism>
<dbReference type="InterPro" id="IPR043502">
    <property type="entry name" value="DNA/RNA_pol_sf"/>
</dbReference>
<dbReference type="CDD" id="cd01647">
    <property type="entry name" value="RT_LTR"/>
    <property type="match status" value="1"/>
</dbReference>
<evidence type="ECO:0000256" key="7">
    <source>
        <dbReference type="ARBA" id="ARBA00022918"/>
    </source>
</evidence>
<evidence type="ECO:0000256" key="2">
    <source>
        <dbReference type="ARBA" id="ARBA00022679"/>
    </source>
</evidence>
<feature type="domain" description="Reverse transcriptase" evidence="10">
    <location>
        <begin position="457"/>
        <end position="641"/>
    </location>
</feature>
<dbReference type="AlphaFoldDB" id="A0AAD5URD6"/>
<dbReference type="GO" id="GO:0016787">
    <property type="term" value="F:hydrolase activity"/>
    <property type="evidence" value="ECO:0007669"/>
    <property type="project" value="UniProtKB-KW"/>
</dbReference>
<reference evidence="11" key="1">
    <citation type="submission" date="2022-07" db="EMBL/GenBank/DDBJ databases">
        <title>Genome Sequence of Physisporinus lineatus.</title>
        <authorList>
            <person name="Buettner E."/>
        </authorList>
    </citation>
    <scope>NUCLEOTIDE SEQUENCE</scope>
    <source>
        <strain evidence="11">VT162</strain>
    </source>
</reference>
<keyword evidence="4" id="KW-0540">Nuclease</keyword>
<keyword evidence="3" id="KW-0548">Nucleotidyltransferase</keyword>
<evidence type="ECO:0000256" key="1">
    <source>
        <dbReference type="ARBA" id="ARBA00012493"/>
    </source>
</evidence>
<dbReference type="SUPFAM" id="SSF50630">
    <property type="entry name" value="Acid proteases"/>
    <property type="match status" value="1"/>
</dbReference>
<gene>
    <name evidence="11" type="ORF">NLI96_g12945</name>
</gene>
<feature type="compositionally biased region" description="Polar residues" evidence="9">
    <location>
        <begin position="971"/>
        <end position="984"/>
    </location>
</feature>
<evidence type="ECO:0000256" key="4">
    <source>
        <dbReference type="ARBA" id="ARBA00022722"/>
    </source>
</evidence>
<evidence type="ECO:0000259" key="10">
    <source>
        <dbReference type="PROSITE" id="PS50878"/>
    </source>
</evidence>
<dbReference type="Gene3D" id="3.10.10.10">
    <property type="entry name" value="HIV Type 1 Reverse Transcriptase, subunit A, domain 1"/>
    <property type="match status" value="1"/>
</dbReference>
<name>A0AAD5URD6_9APHY</name>
<sequence>MRIQPNTEEEEEDQSEIELEIDHLEEEDDNSRELAKAMIMSLYQLDIEEVGERFQVIDLGNRLEIIDWEEGPSDSYIVHKSELQDENFDMKTALTHQETVSQGRTGFPSMGEYPENHPATSWLLMRFAAQLEGEDPDERVQVDPVQEGYQVTILEEGISFTVTHQEVVNKAFDAKELLNIARNDEFWMESEEDAEEYLIRRATRVKLVQGRMKLMLGAMKPRNPRQKAKIPENAISAIERNAMRTKDLTRKIPKTLVISILINGKPVRALLDSGSMANFVSTTVVDQLKLEKEVLAKQLPVQLAVHGSRTKISCCTTVNFEYQGIKNSRRFDIANIDGYNVILGTPFFFQHKVAIGFNPNRVVIGCNALEPIVGVETAVIASAAMDIIEDELEKLRNQLRKEAEDLCTDAERTELPPLRAVNHRIPLIDENKIYPYRPAKCPDALKELWREKKEKYLTSKRWRIATGRNAIPILLIPKPPREDGELRMRATFDKRPQNENTVKMASPLPDIDTILRNVARHTYYTGMDGANAYEQIRVEPEDVWKTLFTTPDGTMESLVLQQGDCNGPAAYQMLMNHIFAPYIGVFMDVYLDDIIVYSDTIEDHMKHVRLVFDVLRREKLYLGADKMQFFAKKLKILGHIIDEGGIAMDPHKVDKIANWKVPTNKSLLSSFLGAVGFLAPDCKGIRIPMAVLTPLTGSTSVWKWTDTHQRAFEEVQSIVQEFSDHRRKPLDYSKGAPQINLVTDASMTGASGYISQGDDLRTTQVVTFWSGKFNSAQQNYPVHEQELLAIVESLKRFRPILHGARFQICTDHKGLEFIKTQKNLSPRQHRWVDVLNEFNYDIKYIPGETNILADALSRIYSDEPKGIERAGSEYVQDRETDDDLPGLAEVEEIVLIYTGATAIIESNLRKSNRLGEKPRIEYEILHGNRKRIPRGRRTGTETKPTSVEKEGDDKEDSPQDKKGSQEHEANPSGSVDPQIPTSVITMGELGIPMPDSLKGRTPPFS</sequence>
<dbReference type="Gene3D" id="3.30.70.270">
    <property type="match status" value="2"/>
</dbReference>